<protein>
    <submittedName>
        <fullName evidence="4">ZAD domain-containing protein</fullName>
    </submittedName>
</protein>
<evidence type="ECO:0000259" key="3">
    <source>
        <dbReference type="PROSITE" id="PS51915"/>
    </source>
</evidence>
<evidence type="ECO:0000256" key="2">
    <source>
        <dbReference type="SAM" id="MobiDB-lite"/>
    </source>
</evidence>
<dbReference type="PROSITE" id="PS51915">
    <property type="entry name" value="ZAD"/>
    <property type="match status" value="1"/>
</dbReference>
<name>A0A453YZF3_ANOGA</name>
<feature type="binding site" evidence="1">
    <location>
        <position position="68"/>
    </location>
    <ligand>
        <name>Zn(2+)</name>
        <dbReference type="ChEBI" id="CHEBI:29105"/>
    </ligand>
</feature>
<dbReference type="Proteomes" id="UP000007062">
    <property type="component" value="Chromosome 2L"/>
</dbReference>
<dbReference type="Pfam" id="PF07776">
    <property type="entry name" value="zf-AD"/>
    <property type="match status" value="1"/>
</dbReference>
<keyword evidence="5" id="KW-1185">Reference proteome</keyword>
<dbReference type="VEuPathDB" id="VectorBase:AGAMI1_005925"/>
<keyword evidence="1" id="KW-0863">Zinc-finger</keyword>
<accession>A0A453YZF3</accession>
<reference evidence="4 5" key="2">
    <citation type="journal article" date="2004" name="Trends Parasitol.">
        <title>The Anopheles gambiae genome: an update.</title>
        <authorList>
            <person name="Mongin E."/>
            <person name="Louis C."/>
            <person name="Holt R.A."/>
            <person name="Birney E."/>
            <person name="Collins F.H."/>
        </authorList>
    </citation>
    <scope>NUCLEOTIDE SEQUENCE [LARGE SCALE GENOMIC DNA]</scope>
    <source>
        <strain evidence="4 5">PEST</strain>
    </source>
</reference>
<evidence type="ECO:0000256" key="1">
    <source>
        <dbReference type="PROSITE-ProRule" id="PRU01263"/>
    </source>
</evidence>
<feature type="compositionally biased region" description="Basic and acidic residues" evidence="2">
    <location>
        <begin position="454"/>
        <end position="463"/>
    </location>
</feature>
<dbReference type="EMBL" id="AAAB01008807">
    <property type="status" value="NOT_ANNOTATED_CDS"/>
    <property type="molecule type" value="Genomic_DNA"/>
</dbReference>
<keyword evidence="1" id="KW-0862">Zinc</keyword>
<feature type="region of interest" description="Disordered" evidence="2">
    <location>
        <begin position="146"/>
        <end position="172"/>
    </location>
</feature>
<dbReference type="EnsemblMetazoa" id="AGAP029374-RA">
    <property type="protein sequence ID" value="AGAP029374-PA"/>
    <property type="gene ID" value="AGAP029374"/>
</dbReference>
<dbReference type="GO" id="GO:0008270">
    <property type="term" value="F:zinc ion binding"/>
    <property type="evidence" value="ECO:0007669"/>
    <property type="project" value="UniProtKB-UniRule"/>
</dbReference>
<organism evidence="4 5">
    <name type="scientific">Anopheles gambiae</name>
    <name type="common">African malaria mosquito</name>
    <dbReference type="NCBI Taxonomy" id="7165"/>
    <lineage>
        <taxon>Eukaryota</taxon>
        <taxon>Metazoa</taxon>
        <taxon>Ecdysozoa</taxon>
        <taxon>Arthropoda</taxon>
        <taxon>Hexapoda</taxon>
        <taxon>Insecta</taxon>
        <taxon>Pterygota</taxon>
        <taxon>Neoptera</taxon>
        <taxon>Endopterygota</taxon>
        <taxon>Diptera</taxon>
        <taxon>Nematocera</taxon>
        <taxon>Culicoidea</taxon>
        <taxon>Culicidae</taxon>
        <taxon>Anophelinae</taxon>
        <taxon>Anopheles</taxon>
    </lineage>
</organism>
<feature type="region of interest" description="Disordered" evidence="2">
    <location>
        <begin position="454"/>
        <end position="475"/>
    </location>
</feature>
<dbReference type="VEuPathDB" id="VectorBase:AGAP029374"/>
<proteinExistence type="predicted"/>
<dbReference type="Pfam" id="PF16064">
    <property type="entry name" value="DUF4806"/>
    <property type="match status" value="1"/>
</dbReference>
<dbReference type="GO" id="GO:0005634">
    <property type="term" value="C:nucleus"/>
    <property type="evidence" value="ECO:0007669"/>
    <property type="project" value="InterPro"/>
</dbReference>
<feature type="binding site" evidence="1">
    <location>
        <position position="108"/>
    </location>
    <ligand>
        <name>Zn(2+)</name>
        <dbReference type="ChEBI" id="CHEBI:29105"/>
    </ligand>
</feature>
<evidence type="ECO:0000313" key="4">
    <source>
        <dbReference type="EnsemblMetazoa" id="AGAP029374-PA"/>
    </source>
</evidence>
<reference evidence="4 5" key="1">
    <citation type="journal article" date="2002" name="Science">
        <title>The genome sequence of the malaria mosquito Anopheles gambiae.</title>
        <authorList>
            <person name="Holt R.A."/>
            <person name="Subramanian G.M."/>
            <person name="Halpern A."/>
            <person name="Sutton G.G."/>
            <person name="Charlab R."/>
            <person name="Nusskern D.R."/>
            <person name="Wincker P."/>
            <person name="Clark A.G."/>
            <person name="Ribeiro J.M."/>
            <person name="Wides R."/>
            <person name="Salzberg S.L."/>
            <person name="Loftus B."/>
            <person name="Yandell M."/>
            <person name="Majoros W.H."/>
            <person name="Rusch D.B."/>
            <person name="Lai Z."/>
            <person name="Kraft C.L."/>
            <person name="Abril J.F."/>
            <person name="Anthouard V."/>
            <person name="Arensburger P."/>
            <person name="Atkinson P.W."/>
            <person name="Baden H."/>
            <person name="de Berardinis V."/>
            <person name="Baldwin D."/>
            <person name="Benes V."/>
            <person name="Biedler J."/>
            <person name="Blass C."/>
            <person name="Bolanos R."/>
            <person name="Boscus D."/>
            <person name="Barnstead M."/>
            <person name="Cai S."/>
            <person name="Center A."/>
            <person name="Chaturverdi K."/>
            <person name="Christophides G.K."/>
            <person name="Chrystal M.A."/>
            <person name="Clamp M."/>
            <person name="Cravchik A."/>
            <person name="Curwen V."/>
            <person name="Dana A."/>
            <person name="Delcher A."/>
            <person name="Dew I."/>
            <person name="Evans C.A."/>
            <person name="Flanigan M."/>
            <person name="Grundschober-Freimoser A."/>
            <person name="Friedli L."/>
            <person name="Gu Z."/>
            <person name="Guan P."/>
            <person name="Guigo R."/>
            <person name="Hillenmeyer M.E."/>
            <person name="Hladun S.L."/>
            <person name="Hogan J.R."/>
            <person name="Hong Y.S."/>
            <person name="Hoover J."/>
            <person name="Jaillon O."/>
            <person name="Ke Z."/>
            <person name="Kodira C."/>
            <person name="Kokoza E."/>
            <person name="Koutsos A."/>
            <person name="Letunic I."/>
            <person name="Levitsky A."/>
            <person name="Liang Y."/>
            <person name="Lin J.J."/>
            <person name="Lobo N.F."/>
            <person name="Lopez J.R."/>
            <person name="Malek J.A."/>
            <person name="McIntosh T.C."/>
            <person name="Meister S."/>
            <person name="Miller J."/>
            <person name="Mobarry C."/>
            <person name="Mongin E."/>
            <person name="Murphy S.D."/>
            <person name="O'Brochta D.A."/>
            <person name="Pfannkoch C."/>
            <person name="Qi R."/>
            <person name="Regier M.A."/>
            <person name="Remington K."/>
            <person name="Shao H."/>
            <person name="Sharakhova M.V."/>
            <person name="Sitter C.D."/>
            <person name="Shetty J."/>
            <person name="Smith T.J."/>
            <person name="Strong R."/>
            <person name="Sun J."/>
            <person name="Thomasova D."/>
            <person name="Ton L.Q."/>
            <person name="Topalis P."/>
            <person name="Tu Z."/>
            <person name="Unger M.F."/>
            <person name="Walenz B."/>
            <person name="Wang A."/>
            <person name="Wang J."/>
            <person name="Wang M."/>
            <person name="Wang X."/>
            <person name="Woodford K.J."/>
            <person name="Wortman J.R."/>
            <person name="Wu M."/>
            <person name="Yao A."/>
            <person name="Zdobnov E.M."/>
            <person name="Zhang H."/>
            <person name="Zhao Q."/>
            <person name="Zhao S."/>
            <person name="Zhu S.C."/>
            <person name="Zhimulev I."/>
            <person name="Coluzzi M."/>
            <person name="della Torre A."/>
            <person name="Roth C.W."/>
            <person name="Louis C."/>
            <person name="Kalush F."/>
            <person name="Mural R.J."/>
            <person name="Myers E.W."/>
            <person name="Adams M.D."/>
            <person name="Smith H.O."/>
            <person name="Broder S."/>
            <person name="Gardner M.J."/>
            <person name="Fraser C.M."/>
            <person name="Birney E."/>
            <person name="Bork P."/>
            <person name="Brey P.T."/>
            <person name="Venter J.C."/>
            <person name="Weissenbach J."/>
            <person name="Kafatos F.C."/>
            <person name="Collins F.H."/>
            <person name="Hoffman S.L."/>
        </authorList>
    </citation>
    <scope>NUCLEOTIDE SEQUENCE [LARGE SCALE GENOMIC DNA]</scope>
    <source>
        <strain evidence="4 5">PEST</strain>
    </source>
</reference>
<dbReference type="InterPro" id="IPR032071">
    <property type="entry name" value="DUF4806"/>
</dbReference>
<keyword evidence="1" id="KW-0479">Metal-binding</keyword>
<sequence length="819" mass="93381">MWNQNKLNLFDGELVHKMSGTSSVPAGVLVPPLLVPMPDCHDQVNHVQQRLVNEIPIPTSYIANCRLCLGTQFGNRCTTIIDEPLISMMKQVFPIVIANQIGLPMNVCTECVKTVETFYMFSSQVLANQNKLLATLPDVIRPVQNNDGVECRENPVSTQKSQENDLREEPEAPIDTDLLIKIEKDDEQEGSDPLATTEDIVFDVIDEIPDFKIEEEAIDLFELNSDAGMDPLLKETTNPLEINPDAGINLQLEVKEEMLTDPSPDSVADSQTLVQDSLVKVKPKKQSKRNVPSGSRVFNRPLNFCPVHSIWFELKQISSEPELIQLNRRLKDHVFMQQLINCLQHITEESISVHLMNKSFDILFELDFLASCGWRDREGKIALQHHSKIHELFNRLGVPEGQKMAAYKIQRYFTLKIQLARRRAQESLESELQSDELPSEDQVQAILRNLVPKSGEENARQAEDSASTHQSKKRRRIYPSVREVLIHPLSHCCSLKLKQIKSLPELTAFNRRLEDEQFTKQIIKYLQYETKEPRADLLMNKSLDMLVDRHFFATCNWRGDVRNSLKQHSKFLELFSRLGASEGMKLPGFKVGAYFQLRLSFVKRRVKFYNSSSGTMDEANSNSDTELQVEDILRDGKDGPPCTSVEESVEQAQDPNFKDKLKKRNIKAPMRFVRFNSGATCCKLDIKQITSAPEITELNQRLGDEEYMKQIISYIQFETGESRPDLLMKKTLDILFDKHFFTGVSWLGRNGKIALEPNLNILELFKRLGASKGMNASSEQIKRFFIIKFRNAKRRLTSTTVNSASAAEAMEHETGNCSD</sequence>
<dbReference type="InParanoid" id="A0A453YZF3"/>
<dbReference type="InterPro" id="IPR012934">
    <property type="entry name" value="Znf_AD"/>
</dbReference>
<dbReference type="AlphaFoldDB" id="A0A453YZF3"/>
<dbReference type="SMART" id="SM00868">
    <property type="entry name" value="zf-AD"/>
    <property type="match status" value="1"/>
</dbReference>
<dbReference type="SUPFAM" id="SSF57716">
    <property type="entry name" value="Glucocorticoid receptor-like (DNA-binding domain)"/>
    <property type="match status" value="1"/>
</dbReference>
<feature type="binding site" evidence="1">
    <location>
        <position position="65"/>
    </location>
    <ligand>
        <name>Zn(2+)</name>
        <dbReference type="ChEBI" id="CHEBI:29105"/>
    </ligand>
</feature>
<feature type="domain" description="ZAD" evidence="3">
    <location>
        <begin position="63"/>
        <end position="135"/>
    </location>
</feature>
<feature type="binding site" evidence="1">
    <location>
        <position position="111"/>
    </location>
    <ligand>
        <name>Zn(2+)</name>
        <dbReference type="ChEBI" id="CHEBI:29105"/>
    </ligand>
</feature>
<evidence type="ECO:0000313" key="5">
    <source>
        <dbReference type="Proteomes" id="UP000007062"/>
    </source>
</evidence>
<dbReference type="Gene3D" id="3.40.1800.20">
    <property type="match status" value="1"/>
</dbReference>
<reference evidence="4" key="3">
    <citation type="submission" date="2020-05" db="UniProtKB">
        <authorList>
            <consortium name="EnsemblMetazoa"/>
        </authorList>
    </citation>
    <scope>IDENTIFICATION</scope>
    <source>
        <strain evidence="4">PEST</strain>
    </source>
</reference>